<name>A0A2N5KWB5_9LACO</name>
<dbReference type="AlphaFoldDB" id="A0A2N5KWB5"/>
<evidence type="ECO:0000313" key="2">
    <source>
        <dbReference type="Proteomes" id="UP000235119"/>
    </source>
</evidence>
<dbReference type="EMBL" id="PKIW01000066">
    <property type="protein sequence ID" value="PLT10540.1"/>
    <property type="molecule type" value="Genomic_DNA"/>
</dbReference>
<evidence type="ECO:0000313" key="1">
    <source>
        <dbReference type="EMBL" id="PLT10540.1"/>
    </source>
</evidence>
<protein>
    <submittedName>
        <fullName evidence="1">Uncharacterized protein</fullName>
    </submittedName>
</protein>
<dbReference type="Proteomes" id="UP000235119">
    <property type="component" value="Unassembled WGS sequence"/>
</dbReference>
<gene>
    <name evidence="1" type="ORF">CYJ79_10025</name>
</gene>
<sequence>MESTNSPKCMKIEHSHTFAYIFHSRSKSFVNKACEKATPGMTLFFVLSGTPGYLTLTLFNRY</sequence>
<proteinExistence type="predicted"/>
<comment type="caution">
    <text evidence="1">The sequence shown here is derived from an EMBL/GenBank/DDBJ whole genome shotgun (WGS) entry which is preliminary data.</text>
</comment>
<organism evidence="1 2">
    <name type="scientific">Lactobacillus crispatus</name>
    <dbReference type="NCBI Taxonomy" id="47770"/>
    <lineage>
        <taxon>Bacteria</taxon>
        <taxon>Bacillati</taxon>
        <taxon>Bacillota</taxon>
        <taxon>Bacilli</taxon>
        <taxon>Lactobacillales</taxon>
        <taxon>Lactobacillaceae</taxon>
        <taxon>Lactobacillus</taxon>
    </lineage>
</organism>
<reference evidence="1 2" key="1">
    <citation type="submission" date="2017-12" db="EMBL/GenBank/DDBJ databases">
        <title>Phylogenetic diversity of female urinary microbiome.</title>
        <authorList>
            <person name="Thomas-White K."/>
            <person name="Wolfe A.J."/>
        </authorList>
    </citation>
    <scope>NUCLEOTIDE SEQUENCE [LARGE SCALE GENOMIC DNA]</scope>
    <source>
        <strain evidence="1 2">UMB0085</strain>
    </source>
</reference>
<accession>A0A2N5KWB5</accession>